<evidence type="ECO:0000313" key="2">
    <source>
        <dbReference type="EMBL" id="KAL0860003.1"/>
    </source>
</evidence>
<reference evidence="2 3" key="1">
    <citation type="submission" date="2024-06" db="EMBL/GenBank/DDBJ databases">
        <title>A chromosome-level genome assembly of beet webworm, Loxostege sticticalis.</title>
        <authorList>
            <person name="Zhang Y."/>
        </authorList>
    </citation>
    <scope>NUCLEOTIDE SEQUENCE [LARGE SCALE GENOMIC DNA]</scope>
    <source>
        <strain evidence="2">AQ026</strain>
        <tissue evidence="2">Whole body</tissue>
    </source>
</reference>
<keyword evidence="3" id="KW-1185">Reference proteome</keyword>
<name>A0ABR3H5C7_LOXSC</name>
<organism evidence="2 3">
    <name type="scientific">Loxostege sticticalis</name>
    <name type="common">Beet webworm moth</name>
    <dbReference type="NCBI Taxonomy" id="481309"/>
    <lineage>
        <taxon>Eukaryota</taxon>
        <taxon>Metazoa</taxon>
        <taxon>Ecdysozoa</taxon>
        <taxon>Arthropoda</taxon>
        <taxon>Hexapoda</taxon>
        <taxon>Insecta</taxon>
        <taxon>Pterygota</taxon>
        <taxon>Neoptera</taxon>
        <taxon>Endopterygota</taxon>
        <taxon>Lepidoptera</taxon>
        <taxon>Glossata</taxon>
        <taxon>Ditrysia</taxon>
        <taxon>Pyraloidea</taxon>
        <taxon>Crambidae</taxon>
        <taxon>Pyraustinae</taxon>
        <taxon>Loxostege</taxon>
    </lineage>
</organism>
<accession>A0ABR3H5C7</accession>
<dbReference type="EMBL" id="JBEUOH010000026">
    <property type="protein sequence ID" value="KAL0860003.1"/>
    <property type="molecule type" value="Genomic_DNA"/>
</dbReference>
<dbReference type="Proteomes" id="UP001549920">
    <property type="component" value="Unassembled WGS sequence"/>
</dbReference>
<comment type="caution">
    <text evidence="2">The sequence shown here is derived from an EMBL/GenBank/DDBJ whole genome shotgun (WGS) entry which is preliminary data.</text>
</comment>
<evidence type="ECO:0000256" key="1">
    <source>
        <dbReference type="SAM" id="MobiDB-lite"/>
    </source>
</evidence>
<proteinExistence type="predicted"/>
<sequence length="220" mass="24879">MVRRPLNVNNRRGAYQDSGPIGLSILNNSEISTAAYITRRPASPASSHSPLRSQGSAYQRCEVPTESTLNDNNKTAPLSGNVKICVVKNNADGEWKTVQRAKPKKYKYRYIGQKGTSNEKEGRFKAADILVPVFITRIHKETTENDISEYVRNKIQETITLEKVPSQRDTGHNAFKFFVPEQKLPTFLDDNLWPKGVIFRRFMNFKQKFASGNRATDGPT</sequence>
<feature type="compositionally biased region" description="Low complexity" evidence="1">
    <location>
        <begin position="41"/>
        <end position="53"/>
    </location>
</feature>
<protein>
    <submittedName>
        <fullName evidence="2">Uncharacterized protein</fullName>
    </submittedName>
</protein>
<gene>
    <name evidence="2" type="ORF">ABMA27_010318</name>
</gene>
<evidence type="ECO:0000313" key="3">
    <source>
        <dbReference type="Proteomes" id="UP001549920"/>
    </source>
</evidence>
<feature type="region of interest" description="Disordered" evidence="1">
    <location>
        <begin position="41"/>
        <end position="60"/>
    </location>
</feature>